<reference evidence="4" key="1">
    <citation type="journal article" date="2020" name="Stud. Mycol.">
        <title>101 Dothideomycetes genomes: a test case for predicting lifestyles and emergence of pathogens.</title>
        <authorList>
            <person name="Haridas S."/>
            <person name="Albert R."/>
            <person name="Binder M."/>
            <person name="Bloem J."/>
            <person name="Labutti K."/>
            <person name="Salamov A."/>
            <person name="Andreopoulos B."/>
            <person name="Baker S."/>
            <person name="Barry K."/>
            <person name="Bills G."/>
            <person name="Bluhm B."/>
            <person name="Cannon C."/>
            <person name="Castanera R."/>
            <person name="Culley D."/>
            <person name="Daum C."/>
            <person name="Ezra D."/>
            <person name="Gonzalez J."/>
            <person name="Henrissat B."/>
            <person name="Kuo A."/>
            <person name="Liang C."/>
            <person name="Lipzen A."/>
            <person name="Lutzoni F."/>
            <person name="Magnuson J."/>
            <person name="Mondo S."/>
            <person name="Nolan M."/>
            <person name="Ohm R."/>
            <person name="Pangilinan J."/>
            <person name="Park H.-J."/>
            <person name="Ramirez L."/>
            <person name="Alfaro M."/>
            <person name="Sun H."/>
            <person name="Tritt A."/>
            <person name="Yoshinaga Y."/>
            <person name="Zwiers L.-H."/>
            <person name="Turgeon B."/>
            <person name="Goodwin S."/>
            <person name="Spatafora J."/>
            <person name="Crous P."/>
            <person name="Grigoriev I."/>
        </authorList>
    </citation>
    <scope>NUCLEOTIDE SEQUENCE</scope>
    <source>
        <strain evidence="4">CBS 125425</strain>
    </source>
</reference>
<proteinExistence type="inferred from homology"/>
<dbReference type="GO" id="GO:0006487">
    <property type="term" value="P:protein N-linked glycosylation"/>
    <property type="evidence" value="ECO:0007669"/>
    <property type="project" value="TreeGrafter"/>
</dbReference>
<evidence type="ECO:0000313" key="5">
    <source>
        <dbReference type="Proteomes" id="UP000799444"/>
    </source>
</evidence>
<protein>
    <recommendedName>
        <fullName evidence="6">Initiation-specific alpha-1,6-mannosyltransferase</fullName>
    </recommendedName>
</protein>
<evidence type="ECO:0000256" key="1">
    <source>
        <dbReference type="ARBA" id="ARBA00009003"/>
    </source>
</evidence>
<evidence type="ECO:0008006" key="6">
    <source>
        <dbReference type="Google" id="ProtNLM"/>
    </source>
</evidence>
<dbReference type="Gene3D" id="3.90.550.20">
    <property type="match status" value="1"/>
</dbReference>
<dbReference type="EMBL" id="ML996437">
    <property type="protein sequence ID" value="KAF2726566.1"/>
    <property type="molecule type" value="Genomic_DNA"/>
</dbReference>
<dbReference type="InterPro" id="IPR007577">
    <property type="entry name" value="GlycoTrfase_DXD_sugar-bd_CS"/>
</dbReference>
<keyword evidence="3" id="KW-1133">Transmembrane helix</keyword>
<dbReference type="PANTHER" id="PTHR31834">
    <property type="entry name" value="INITIATION-SPECIFIC ALPHA-1,6-MANNOSYLTRANSFERASE"/>
    <property type="match status" value="1"/>
</dbReference>
<keyword evidence="3" id="KW-0812">Transmembrane</keyword>
<gene>
    <name evidence="4" type="ORF">EJ04DRAFT_571154</name>
</gene>
<dbReference type="GO" id="GO:0000136">
    <property type="term" value="C:mannan polymerase complex"/>
    <property type="evidence" value="ECO:0007669"/>
    <property type="project" value="TreeGrafter"/>
</dbReference>
<dbReference type="Proteomes" id="UP000799444">
    <property type="component" value="Unassembled WGS sequence"/>
</dbReference>
<dbReference type="OrthoDB" id="409543at2759"/>
<keyword evidence="5" id="KW-1185">Reference proteome</keyword>
<dbReference type="AlphaFoldDB" id="A0A9P4QKK4"/>
<comment type="similarity">
    <text evidence="1">Belongs to the glycosyltransferase 32 family.</text>
</comment>
<sequence length="340" mass="39083">MQVQNRFVNVKIIILTILSISIITLLYHIWGVNDRPSIWEIKDRLPFHRAKAPTEIPKKIWYKLGSQGLGDKAREWTDTCINKNPNYRVEFVRDQAADAYVVKEYADRPDIVETYMNLSVPILKADLFRYLVLYNEGGIWSDLDVTCEGPPIDEWIPEQYKEAAGMVVGWEYDCGYEPTFIRMFQTWWLMSKPRQPHMMMVIEDILEGVRNKTREHNVAVSELNMDMVENVIKFTGPKRVTDSVLKSLEITMGQPTPWEEISHLEQPKLLGDVLIMPGYAFALGSNGCQKDLDLGPQLVRHHYAGSWKNTKGGERRERRSPRHLGVARSPLGHGSAQDGE</sequence>
<dbReference type="SUPFAM" id="SSF53448">
    <property type="entry name" value="Nucleotide-diphospho-sugar transferases"/>
    <property type="match status" value="1"/>
</dbReference>
<evidence type="ECO:0000256" key="3">
    <source>
        <dbReference type="SAM" id="Phobius"/>
    </source>
</evidence>
<evidence type="ECO:0000313" key="4">
    <source>
        <dbReference type="EMBL" id="KAF2726566.1"/>
    </source>
</evidence>
<dbReference type="Pfam" id="PF04488">
    <property type="entry name" value="Gly_transf_sug"/>
    <property type="match status" value="1"/>
</dbReference>
<accession>A0A9P4QKK4</accession>
<dbReference type="InterPro" id="IPR039367">
    <property type="entry name" value="Och1-like"/>
</dbReference>
<comment type="caution">
    <text evidence="4">The sequence shown here is derived from an EMBL/GenBank/DDBJ whole genome shotgun (WGS) entry which is preliminary data.</text>
</comment>
<evidence type="ECO:0000256" key="2">
    <source>
        <dbReference type="SAM" id="MobiDB-lite"/>
    </source>
</evidence>
<feature type="transmembrane region" description="Helical" evidence="3">
    <location>
        <begin position="12"/>
        <end position="30"/>
    </location>
</feature>
<dbReference type="InterPro" id="IPR029044">
    <property type="entry name" value="Nucleotide-diphossugar_trans"/>
</dbReference>
<organism evidence="4 5">
    <name type="scientific">Polyplosphaeria fusca</name>
    <dbReference type="NCBI Taxonomy" id="682080"/>
    <lineage>
        <taxon>Eukaryota</taxon>
        <taxon>Fungi</taxon>
        <taxon>Dikarya</taxon>
        <taxon>Ascomycota</taxon>
        <taxon>Pezizomycotina</taxon>
        <taxon>Dothideomycetes</taxon>
        <taxon>Pleosporomycetidae</taxon>
        <taxon>Pleosporales</taxon>
        <taxon>Tetraplosphaeriaceae</taxon>
        <taxon>Polyplosphaeria</taxon>
    </lineage>
</organism>
<dbReference type="PANTHER" id="PTHR31834:SF8">
    <property type="entry name" value="TRANSFERASE, PUTATIVE (AFU_ORTHOLOGUE AFUA_6G14040)-RELATED"/>
    <property type="match status" value="1"/>
</dbReference>
<feature type="region of interest" description="Disordered" evidence="2">
    <location>
        <begin position="305"/>
        <end position="340"/>
    </location>
</feature>
<name>A0A9P4QKK4_9PLEO</name>
<dbReference type="GO" id="GO:0000009">
    <property type="term" value="F:alpha-1,6-mannosyltransferase activity"/>
    <property type="evidence" value="ECO:0007669"/>
    <property type="project" value="InterPro"/>
</dbReference>
<keyword evidence="3" id="KW-0472">Membrane</keyword>